<keyword evidence="3" id="KW-1185">Reference proteome</keyword>
<dbReference type="RefSeq" id="WP_065318901.1">
    <property type="nucleotide sequence ID" value="NZ_CP017477.1"/>
</dbReference>
<dbReference type="Pfam" id="PF06172">
    <property type="entry name" value="Cupin_5"/>
    <property type="match status" value="1"/>
</dbReference>
<dbReference type="OrthoDB" id="9798288at2"/>
<dbReference type="EMBL" id="LSFM01000022">
    <property type="protein sequence ID" value="OBY64151.1"/>
    <property type="molecule type" value="Genomic_DNA"/>
</dbReference>
<dbReference type="Proteomes" id="UP000092584">
    <property type="component" value="Unassembled WGS sequence"/>
</dbReference>
<dbReference type="InterPro" id="IPR009327">
    <property type="entry name" value="Cupin_DUF985"/>
</dbReference>
<dbReference type="PANTHER" id="PTHR33387:SF3">
    <property type="entry name" value="DUF985 DOMAIN-CONTAINING PROTEIN"/>
    <property type="match status" value="1"/>
</dbReference>
<proteinExistence type="predicted"/>
<accession>A0A1B8TWP7</accession>
<organism evidence="2 3">
    <name type="scientific">Polaribacter vadi</name>
    <dbReference type="NCBI Taxonomy" id="1774273"/>
    <lineage>
        <taxon>Bacteria</taxon>
        <taxon>Pseudomonadati</taxon>
        <taxon>Bacteroidota</taxon>
        <taxon>Flavobacteriia</taxon>
        <taxon>Flavobacteriales</taxon>
        <taxon>Flavobacteriaceae</taxon>
    </lineage>
</organism>
<dbReference type="SUPFAM" id="SSF51182">
    <property type="entry name" value="RmlC-like cupins"/>
    <property type="match status" value="1"/>
</dbReference>
<name>A0A1B8TWP7_9FLAO</name>
<dbReference type="InterPro" id="IPR039935">
    <property type="entry name" value="YML079W-like"/>
</dbReference>
<evidence type="ECO:0000313" key="3">
    <source>
        <dbReference type="Proteomes" id="UP000092584"/>
    </source>
</evidence>
<feature type="domain" description="DUF985" evidence="1">
    <location>
        <begin position="4"/>
        <end position="143"/>
    </location>
</feature>
<dbReference type="Gene3D" id="2.60.120.10">
    <property type="entry name" value="Jelly Rolls"/>
    <property type="match status" value="1"/>
</dbReference>
<dbReference type="AlphaFoldDB" id="A0A1B8TWP7"/>
<dbReference type="InterPro" id="IPR014710">
    <property type="entry name" value="RmlC-like_jellyroll"/>
</dbReference>
<reference evidence="3" key="1">
    <citation type="submission" date="2016-02" db="EMBL/GenBank/DDBJ databases">
        <authorList>
            <person name="Shin S.-K."/>
            <person name="Yi H."/>
            <person name="Kim E."/>
        </authorList>
    </citation>
    <scope>NUCLEOTIDE SEQUENCE [LARGE SCALE GENOMIC DNA]</scope>
    <source>
        <strain evidence="3">LPB0003</strain>
    </source>
</reference>
<protein>
    <recommendedName>
        <fullName evidence="1">DUF985 domain-containing protein</fullName>
    </recommendedName>
</protein>
<dbReference type="KEGG" id="pob:LPB03_05450"/>
<gene>
    <name evidence="2" type="ORF">LPB3_07045</name>
</gene>
<dbReference type="InterPro" id="IPR011051">
    <property type="entry name" value="RmlC_Cupin_sf"/>
</dbReference>
<evidence type="ECO:0000259" key="1">
    <source>
        <dbReference type="Pfam" id="PF06172"/>
    </source>
</evidence>
<dbReference type="PANTHER" id="PTHR33387">
    <property type="entry name" value="RMLC-LIKE JELLY ROLL FOLD PROTEIN"/>
    <property type="match status" value="1"/>
</dbReference>
<dbReference type="CDD" id="cd06121">
    <property type="entry name" value="cupin_YML079wp"/>
    <property type="match status" value="1"/>
</dbReference>
<evidence type="ECO:0000313" key="2">
    <source>
        <dbReference type="EMBL" id="OBY64151.1"/>
    </source>
</evidence>
<sequence>MNSEEIIHHFNLSEHPEGGYFKETYRSKGEILSKDLGEDFKGNRNYCTSIYFLLTSDKFSAFHKISQDEIWHFYTGTTLKLHLISPEGNYSFILIGNDFANGEIPQFTVPAHYYFGAEVIKKNSFSFVGCTVSPGFDFRDFVLPSYNELSKEFPKHTQIIKELTHH</sequence>
<comment type="caution">
    <text evidence="2">The sequence shown here is derived from an EMBL/GenBank/DDBJ whole genome shotgun (WGS) entry which is preliminary data.</text>
</comment>